<accession>A0A7J6VMV7</accession>
<name>A0A7J6VMV7_THATH</name>
<keyword evidence="1" id="KW-0175">Coiled coil</keyword>
<dbReference type="AlphaFoldDB" id="A0A7J6VMV7"/>
<organism evidence="2 3">
    <name type="scientific">Thalictrum thalictroides</name>
    <name type="common">Rue-anemone</name>
    <name type="synonym">Anemone thalictroides</name>
    <dbReference type="NCBI Taxonomy" id="46969"/>
    <lineage>
        <taxon>Eukaryota</taxon>
        <taxon>Viridiplantae</taxon>
        <taxon>Streptophyta</taxon>
        <taxon>Embryophyta</taxon>
        <taxon>Tracheophyta</taxon>
        <taxon>Spermatophyta</taxon>
        <taxon>Magnoliopsida</taxon>
        <taxon>Ranunculales</taxon>
        <taxon>Ranunculaceae</taxon>
        <taxon>Thalictroideae</taxon>
        <taxon>Thalictrum</taxon>
    </lineage>
</organism>
<keyword evidence="3" id="KW-1185">Reference proteome</keyword>
<dbReference type="Proteomes" id="UP000554482">
    <property type="component" value="Unassembled WGS sequence"/>
</dbReference>
<proteinExistence type="predicted"/>
<evidence type="ECO:0000313" key="2">
    <source>
        <dbReference type="EMBL" id="KAF5185480.1"/>
    </source>
</evidence>
<reference evidence="2 3" key="1">
    <citation type="submission" date="2020-06" db="EMBL/GenBank/DDBJ databases">
        <title>Transcriptomic and genomic resources for Thalictrum thalictroides and T. hernandezii: Facilitating candidate gene discovery in an emerging model plant lineage.</title>
        <authorList>
            <person name="Arias T."/>
            <person name="Riano-Pachon D.M."/>
            <person name="Di Stilio V.S."/>
        </authorList>
    </citation>
    <scope>NUCLEOTIDE SEQUENCE [LARGE SCALE GENOMIC DNA]</scope>
    <source>
        <strain evidence="3">cv. WT478/WT964</strain>
        <tissue evidence="2">Leaves</tissue>
    </source>
</reference>
<protein>
    <submittedName>
        <fullName evidence="2">Uncharacterized protein</fullName>
    </submittedName>
</protein>
<evidence type="ECO:0000313" key="3">
    <source>
        <dbReference type="Proteomes" id="UP000554482"/>
    </source>
</evidence>
<comment type="caution">
    <text evidence="2">The sequence shown here is derived from an EMBL/GenBank/DDBJ whole genome shotgun (WGS) entry which is preliminary data.</text>
</comment>
<dbReference type="EMBL" id="JABWDY010030646">
    <property type="protein sequence ID" value="KAF5185480.1"/>
    <property type="molecule type" value="Genomic_DNA"/>
</dbReference>
<feature type="coiled-coil region" evidence="1">
    <location>
        <begin position="94"/>
        <end position="263"/>
    </location>
</feature>
<evidence type="ECO:0000256" key="1">
    <source>
        <dbReference type="SAM" id="Coils"/>
    </source>
</evidence>
<sequence>MIWLCEHLIDIKHRDNYENKIPSIARYDLNDLTAFLKNHKKTSFWKSLKVREEIGNISDKEKEILDGSDNISLLQQESMTMLLEPVREEQNMLLLEYSSTNERVEEQLKDYNDLKDNAEYLQDENNNLKRDLQAKDQEMENKKEDIENLKFNLENLLKQNEDLKKFFQEENKQLKMEVRELKNENAEMKKQVNLQAKDHEKEKREKELEILKVDLQAKDKELEKREKDIEILKVDNEDLNKRVEKLQQEMENLKQKHNNSDTHVLCLNSQIL</sequence>
<gene>
    <name evidence="2" type="ORF">FRX31_024933</name>
</gene>